<sequence>MNADDTTRASSAPLLSGRGLGRTFRLPRSSPFQPGPVRHALVDADLDVAAGESVALIGESGSGKSTLVRLLLALDAPTTGEVVFDGRAVRPGRAADLRWFRRDTGVVLQDPYSSLDPRMRVRDTVAEPLRALRIPGDHRALVDEVLERVGLSRDDADGYPHEFSGGQRQRIALARAVVHRPRLLVGDEPMSALDVTVRAQILGLLRELRDDLGLALLTVSHDIGLVQHLADRVAVLHDGRIVEEGPVRSVLRHPQHAYTRSLVASVPTLD</sequence>
<reference evidence="7 9" key="2">
    <citation type="submission" date="2020-07" db="EMBL/GenBank/DDBJ databases">
        <title>Sequencing the genomes of 1000 actinobacteria strains.</title>
        <authorList>
            <person name="Klenk H.-P."/>
        </authorList>
    </citation>
    <scope>NUCLEOTIDE SEQUENCE [LARGE SCALE GENOMIC DNA]</scope>
    <source>
        <strain evidence="7 9">DSM 10309</strain>
    </source>
</reference>
<dbReference type="SUPFAM" id="SSF52540">
    <property type="entry name" value="P-loop containing nucleoside triphosphate hydrolases"/>
    <property type="match status" value="1"/>
</dbReference>
<dbReference type="InterPro" id="IPR003439">
    <property type="entry name" value="ABC_transporter-like_ATP-bd"/>
</dbReference>
<evidence type="ECO:0000313" key="6">
    <source>
        <dbReference type="EMBL" id="GEK81763.1"/>
    </source>
</evidence>
<comment type="caution">
    <text evidence="7">The sequence shown here is derived from an EMBL/GenBank/DDBJ whole genome shotgun (WGS) entry which is preliminary data.</text>
</comment>
<dbReference type="Proteomes" id="UP000522688">
    <property type="component" value="Unassembled WGS sequence"/>
</dbReference>
<dbReference type="Pfam" id="PF00005">
    <property type="entry name" value="ABC_tran"/>
    <property type="match status" value="1"/>
</dbReference>
<dbReference type="PANTHER" id="PTHR43776:SF7">
    <property type="entry name" value="D,D-DIPEPTIDE TRANSPORT ATP-BINDING PROTEIN DDPF-RELATED"/>
    <property type="match status" value="1"/>
</dbReference>
<dbReference type="PROSITE" id="PS50893">
    <property type="entry name" value="ABC_TRANSPORTER_2"/>
    <property type="match status" value="1"/>
</dbReference>
<evidence type="ECO:0000256" key="1">
    <source>
        <dbReference type="ARBA" id="ARBA00005417"/>
    </source>
</evidence>
<dbReference type="PANTHER" id="PTHR43776">
    <property type="entry name" value="TRANSPORT ATP-BINDING PROTEIN"/>
    <property type="match status" value="1"/>
</dbReference>
<dbReference type="EMBL" id="JACGWW010000001">
    <property type="protein sequence ID" value="MBA8812520.1"/>
    <property type="molecule type" value="Genomic_DNA"/>
</dbReference>
<name>A0A7W3PHN8_9MICO</name>
<protein>
    <submittedName>
        <fullName evidence="7">Peptide/nickel transport system ATP-binding protein</fullName>
    </submittedName>
</protein>
<evidence type="ECO:0000313" key="7">
    <source>
        <dbReference type="EMBL" id="MBA8812520.1"/>
    </source>
</evidence>
<dbReference type="AlphaFoldDB" id="A0A7W3PHN8"/>
<dbReference type="EMBL" id="BJUV01000001">
    <property type="protein sequence ID" value="GEK81763.1"/>
    <property type="molecule type" value="Genomic_DNA"/>
</dbReference>
<evidence type="ECO:0000259" key="5">
    <source>
        <dbReference type="PROSITE" id="PS50893"/>
    </source>
</evidence>
<evidence type="ECO:0000256" key="2">
    <source>
        <dbReference type="ARBA" id="ARBA00022448"/>
    </source>
</evidence>
<dbReference type="CDD" id="cd03257">
    <property type="entry name" value="ABC_NikE_OppD_transporters"/>
    <property type="match status" value="1"/>
</dbReference>
<keyword evidence="4 7" id="KW-0067">ATP-binding</keyword>
<dbReference type="InterPro" id="IPR003593">
    <property type="entry name" value="AAA+_ATPase"/>
</dbReference>
<dbReference type="PROSITE" id="PS00211">
    <property type="entry name" value="ABC_TRANSPORTER_1"/>
    <property type="match status" value="1"/>
</dbReference>
<gene>
    <name evidence="7" type="ORF">FB463_000744</name>
    <name evidence="6" type="ORF">FFA01_00720</name>
</gene>
<feature type="domain" description="ABC transporter" evidence="5">
    <location>
        <begin position="24"/>
        <end position="263"/>
    </location>
</feature>
<dbReference type="GO" id="GO:0005524">
    <property type="term" value="F:ATP binding"/>
    <property type="evidence" value="ECO:0007669"/>
    <property type="project" value="UniProtKB-KW"/>
</dbReference>
<evidence type="ECO:0000256" key="3">
    <source>
        <dbReference type="ARBA" id="ARBA00022741"/>
    </source>
</evidence>
<keyword evidence="8" id="KW-1185">Reference proteome</keyword>
<dbReference type="SMART" id="SM00382">
    <property type="entry name" value="AAA"/>
    <property type="match status" value="1"/>
</dbReference>
<organism evidence="7 9">
    <name type="scientific">Frigoribacterium faeni</name>
    <dbReference type="NCBI Taxonomy" id="145483"/>
    <lineage>
        <taxon>Bacteria</taxon>
        <taxon>Bacillati</taxon>
        <taxon>Actinomycetota</taxon>
        <taxon>Actinomycetes</taxon>
        <taxon>Micrococcales</taxon>
        <taxon>Microbacteriaceae</taxon>
        <taxon>Frigoribacterium</taxon>
    </lineage>
</organism>
<reference evidence="6 8" key="1">
    <citation type="submission" date="2019-07" db="EMBL/GenBank/DDBJ databases">
        <title>Whole genome shotgun sequence of Frigoribacterium faeni NBRC 103066.</title>
        <authorList>
            <person name="Hosoyama A."/>
            <person name="Uohara A."/>
            <person name="Ohji S."/>
            <person name="Ichikawa N."/>
        </authorList>
    </citation>
    <scope>NUCLEOTIDE SEQUENCE [LARGE SCALE GENOMIC DNA]</scope>
    <source>
        <strain evidence="6 8">NBRC 103066</strain>
    </source>
</reference>
<comment type="similarity">
    <text evidence="1">Belongs to the ABC transporter superfamily.</text>
</comment>
<accession>A0A7W3PHN8</accession>
<keyword evidence="2" id="KW-0813">Transport</keyword>
<proteinExistence type="inferred from homology"/>
<dbReference type="Gene3D" id="3.40.50.300">
    <property type="entry name" value="P-loop containing nucleotide triphosphate hydrolases"/>
    <property type="match status" value="1"/>
</dbReference>
<dbReference type="InterPro" id="IPR017871">
    <property type="entry name" value="ABC_transporter-like_CS"/>
</dbReference>
<dbReference type="InterPro" id="IPR027417">
    <property type="entry name" value="P-loop_NTPase"/>
</dbReference>
<evidence type="ECO:0000313" key="8">
    <source>
        <dbReference type="Proteomes" id="UP000321154"/>
    </source>
</evidence>
<evidence type="ECO:0000313" key="9">
    <source>
        <dbReference type="Proteomes" id="UP000522688"/>
    </source>
</evidence>
<evidence type="ECO:0000256" key="4">
    <source>
        <dbReference type="ARBA" id="ARBA00022840"/>
    </source>
</evidence>
<dbReference type="GO" id="GO:0016887">
    <property type="term" value="F:ATP hydrolysis activity"/>
    <property type="evidence" value="ECO:0007669"/>
    <property type="project" value="InterPro"/>
</dbReference>
<keyword evidence="3" id="KW-0547">Nucleotide-binding</keyword>
<dbReference type="RefSeq" id="WP_371859149.1">
    <property type="nucleotide sequence ID" value="NZ_BAAAHR010000002.1"/>
</dbReference>
<dbReference type="GO" id="GO:0055085">
    <property type="term" value="P:transmembrane transport"/>
    <property type="evidence" value="ECO:0007669"/>
    <property type="project" value="UniProtKB-ARBA"/>
</dbReference>
<dbReference type="InterPro" id="IPR050319">
    <property type="entry name" value="ABC_transp_ATP-bind"/>
</dbReference>
<dbReference type="Proteomes" id="UP000321154">
    <property type="component" value="Unassembled WGS sequence"/>
</dbReference>